<dbReference type="Pfam" id="PF01061">
    <property type="entry name" value="ABC2_membrane"/>
    <property type="match status" value="1"/>
</dbReference>
<dbReference type="AlphaFoldDB" id="A0A9Q0LKC4"/>
<dbReference type="GO" id="GO:0005524">
    <property type="term" value="F:ATP binding"/>
    <property type="evidence" value="ECO:0007669"/>
    <property type="project" value="UniProtKB-KW"/>
</dbReference>
<keyword evidence="6 9" id="KW-1133">Transmembrane helix</keyword>
<dbReference type="Proteomes" id="UP001149090">
    <property type="component" value="Unassembled WGS sequence"/>
</dbReference>
<dbReference type="InterPro" id="IPR050352">
    <property type="entry name" value="ABCG_transporters"/>
</dbReference>
<dbReference type="InterPro" id="IPR017871">
    <property type="entry name" value="ABC_transporter-like_CS"/>
</dbReference>
<feature type="transmembrane region" description="Helical" evidence="9">
    <location>
        <begin position="541"/>
        <end position="561"/>
    </location>
</feature>
<evidence type="ECO:0000256" key="7">
    <source>
        <dbReference type="ARBA" id="ARBA00023136"/>
    </source>
</evidence>
<dbReference type="InterPro" id="IPR043926">
    <property type="entry name" value="ABCG_dom"/>
</dbReference>
<dbReference type="SUPFAM" id="SSF52540">
    <property type="entry name" value="P-loop containing nucleoside triphosphate hydrolases"/>
    <property type="match status" value="1"/>
</dbReference>
<dbReference type="GO" id="GO:0016020">
    <property type="term" value="C:membrane"/>
    <property type="evidence" value="ECO:0007669"/>
    <property type="project" value="UniProtKB-SubCell"/>
</dbReference>
<dbReference type="Pfam" id="PF00005">
    <property type="entry name" value="ABC_tran"/>
    <property type="match status" value="1"/>
</dbReference>
<evidence type="ECO:0000259" key="10">
    <source>
        <dbReference type="PROSITE" id="PS50893"/>
    </source>
</evidence>
<dbReference type="EMBL" id="JAPDFW010000080">
    <property type="protein sequence ID" value="KAJ5072725.1"/>
    <property type="molecule type" value="Genomic_DNA"/>
</dbReference>
<accession>A0A9Q0LKC4</accession>
<keyword evidence="7 9" id="KW-0472">Membrane</keyword>
<dbReference type="PROSITE" id="PS50893">
    <property type="entry name" value="ABC_TRANSPORTER_2"/>
    <property type="match status" value="1"/>
</dbReference>
<protein>
    <submittedName>
        <fullName evidence="11">Abc transporter g family member 28</fullName>
    </submittedName>
</protein>
<evidence type="ECO:0000256" key="3">
    <source>
        <dbReference type="ARBA" id="ARBA00022692"/>
    </source>
</evidence>
<dbReference type="Pfam" id="PF19055">
    <property type="entry name" value="ABC2_membrane_7"/>
    <property type="match status" value="1"/>
</dbReference>
<dbReference type="Gene3D" id="3.40.50.300">
    <property type="entry name" value="P-loop containing nucleotide triphosphate hydrolases"/>
    <property type="match status" value="1"/>
</dbReference>
<evidence type="ECO:0000256" key="6">
    <source>
        <dbReference type="ARBA" id="ARBA00022989"/>
    </source>
</evidence>
<dbReference type="Pfam" id="PF06422">
    <property type="entry name" value="PDR_CDR"/>
    <property type="match status" value="1"/>
</dbReference>
<reference evidence="11" key="1">
    <citation type="submission" date="2022-10" db="EMBL/GenBank/DDBJ databases">
        <title>Novel sulphate-reducing endosymbionts in the free-living metamonad Anaeramoeba.</title>
        <authorList>
            <person name="Jerlstrom-Hultqvist J."/>
            <person name="Cepicka I."/>
            <person name="Gallot-Lavallee L."/>
            <person name="Salas-Leiva D."/>
            <person name="Curtis B.A."/>
            <person name="Zahonova K."/>
            <person name="Pipaliya S."/>
            <person name="Dacks J."/>
            <person name="Roger A.J."/>
        </authorList>
    </citation>
    <scope>NUCLEOTIDE SEQUENCE</scope>
    <source>
        <strain evidence="11">BMAN</strain>
    </source>
</reference>
<comment type="subcellular location">
    <subcellularLocation>
        <location evidence="1">Membrane</location>
        <topology evidence="1">Multi-pass membrane protein</topology>
    </subcellularLocation>
</comment>
<evidence type="ECO:0000313" key="11">
    <source>
        <dbReference type="EMBL" id="KAJ5072725.1"/>
    </source>
</evidence>
<dbReference type="OrthoDB" id="66620at2759"/>
<dbReference type="InterPro" id="IPR013525">
    <property type="entry name" value="ABC2_TM"/>
</dbReference>
<dbReference type="PANTHER" id="PTHR48041:SF139">
    <property type="entry name" value="PROTEIN SCARLET"/>
    <property type="match status" value="1"/>
</dbReference>
<evidence type="ECO:0000313" key="12">
    <source>
        <dbReference type="Proteomes" id="UP001149090"/>
    </source>
</evidence>
<feature type="transmembrane region" description="Helical" evidence="9">
    <location>
        <begin position="658"/>
        <end position="676"/>
    </location>
</feature>
<dbReference type="OMA" id="WWKQFWL"/>
<proteinExistence type="predicted"/>
<dbReference type="InterPro" id="IPR010929">
    <property type="entry name" value="PDR_CDR_ABC"/>
</dbReference>
<feature type="transmembrane region" description="Helical" evidence="9">
    <location>
        <begin position="461"/>
        <end position="482"/>
    </location>
</feature>
<sequence>MTEITKIPIFVRDFSFSVKTKKGSKTILDHINLSIPSGSLVAIIGASGAGKTTLLNSIAGRLSGKSEGSILFGNEPYSSNINKILSYVTQQDTMHTNLTPRQILKFGADLRLPKRIKDEEKNQIVGNILKSLQIEHCADIVVGSPETGIKRGISGGEMKRVNIGMGLVTNPSVILVDEPTSGLDAQTAYLCTSILKDLTKEGRTIISTIHQPRQSIFELFDYLVLLSHGKLVYFGPINEIENYFSNINFFPPRNTNLADWLIDLVSLPEEELQKEETINKLSKALSIYQKDEIQLDDNNENDENKINEMSNGKMNQNEKQNPNNDDDLDTEDIPNDFEEITVNKLKSTDPIKNNSNGVVKGEVGTLEFIKSLVSHFNKSDLMKAALSMEIPKEKLNLHLEPTANPFKKTWILTKRGFYGVRNQKNYLVQRVLQPTLLACLVGWIFTGVSDKQSGLNDRMGILFFAIMSQMMLSMNVVLFELAKEKAIFLRESMDSAYSTFSFFISKVLIELPFSVIVPTIFTIIISAIAGLQMNPKPLFTLVGFCILQSFAGSGFGFMISAAVRLPEIALSIAPILLVPMTMFCGFMINLNNITKALSWIQYIDPLKYSFLAAVKNEYTGLTFTCSQSELVEGICPITSGEQYLKQKGYYNVNYWENAGILLAFVGICWILSIYFLSRTRKKETGR</sequence>
<keyword evidence="3 9" id="KW-0812">Transmembrane</keyword>
<dbReference type="GO" id="GO:0016887">
    <property type="term" value="F:ATP hydrolysis activity"/>
    <property type="evidence" value="ECO:0007669"/>
    <property type="project" value="InterPro"/>
</dbReference>
<evidence type="ECO:0000256" key="4">
    <source>
        <dbReference type="ARBA" id="ARBA00022741"/>
    </source>
</evidence>
<dbReference type="InterPro" id="IPR003439">
    <property type="entry name" value="ABC_transporter-like_ATP-bd"/>
</dbReference>
<dbReference type="GO" id="GO:0140359">
    <property type="term" value="F:ABC-type transporter activity"/>
    <property type="evidence" value="ECO:0007669"/>
    <property type="project" value="InterPro"/>
</dbReference>
<keyword evidence="2" id="KW-0813">Transport</keyword>
<gene>
    <name evidence="11" type="ORF">M0811_09422</name>
</gene>
<dbReference type="SMART" id="SM00382">
    <property type="entry name" value="AAA"/>
    <property type="match status" value="1"/>
</dbReference>
<keyword evidence="12" id="KW-1185">Reference proteome</keyword>
<comment type="caution">
    <text evidence="11">The sequence shown here is derived from an EMBL/GenBank/DDBJ whole genome shotgun (WGS) entry which is preliminary data.</text>
</comment>
<keyword evidence="5" id="KW-0067">ATP-binding</keyword>
<evidence type="ECO:0000256" key="2">
    <source>
        <dbReference type="ARBA" id="ARBA00022448"/>
    </source>
</evidence>
<feature type="transmembrane region" description="Helical" evidence="9">
    <location>
        <begin position="568"/>
        <end position="588"/>
    </location>
</feature>
<evidence type="ECO:0000256" key="5">
    <source>
        <dbReference type="ARBA" id="ARBA00022840"/>
    </source>
</evidence>
<evidence type="ECO:0000256" key="1">
    <source>
        <dbReference type="ARBA" id="ARBA00004141"/>
    </source>
</evidence>
<name>A0A9Q0LKC4_ANAIG</name>
<dbReference type="InterPro" id="IPR003593">
    <property type="entry name" value="AAA+_ATPase"/>
</dbReference>
<dbReference type="InterPro" id="IPR027417">
    <property type="entry name" value="P-loop_NTPase"/>
</dbReference>
<dbReference type="PROSITE" id="PS00211">
    <property type="entry name" value="ABC_TRANSPORTER_1"/>
    <property type="match status" value="1"/>
</dbReference>
<feature type="domain" description="ABC transporter" evidence="10">
    <location>
        <begin position="9"/>
        <end position="253"/>
    </location>
</feature>
<feature type="region of interest" description="Disordered" evidence="8">
    <location>
        <begin position="296"/>
        <end position="331"/>
    </location>
</feature>
<dbReference type="PANTHER" id="PTHR48041">
    <property type="entry name" value="ABC TRANSPORTER G FAMILY MEMBER 28"/>
    <property type="match status" value="1"/>
</dbReference>
<evidence type="ECO:0000256" key="9">
    <source>
        <dbReference type="SAM" id="Phobius"/>
    </source>
</evidence>
<keyword evidence="4" id="KW-0547">Nucleotide-binding</keyword>
<evidence type="ECO:0000256" key="8">
    <source>
        <dbReference type="SAM" id="MobiDB-lite"/>
    </source>
</evidence>
<organism evidence="11 12">
    <name type="scientific">Anaeramoeba ignava</name>
    <name type="common">Anaerobic marine amoeba</name>
    <dbReference type="NCBI Taxonomy" id="1746090"/>
    <lineage>
        <taxon>Eukaryota</taxon>
        <taxon>Metamonada</taxon>
        <taxon>Anaeramoebidae</taxon>
        <taxon>Anaeramoeba</taxon>
    </lineage>
</organism>
<feature type="transmembrane region" description="Helical" evidence="9">
    <location>
        <begin position="503"/>
        <end position="529"/>
    </location>
</feature>
<feature type="compositionally biased region" description="Polar residues" evidence="8">
    <location>
        <begin position="309"/>
        <end position="323"/>
    </location>
</feature>